<gene>
    <name evidence="2" type="ORF">R1sor_007090</name>
</gene>
<feature type="compositionally biased region" description="Polar residues" evidence="1">
    <location>
        <begin position="29"/>
        <end position="43"/>
    </location>
</feature>
<dbReference type="Proteomes" id="UP001633002">
    <property type="component" value="Unassembled WGS sequence"/>
</dbReference>
<proteinExistence type="predicted"/>
<comment type="caution">
    <text evidence="2">The sequence shown here is derived from an EMBL/GenBank/DDBJ whole genome shotgun (WGS) entry which is preliminary data.</text>
</comment>
<name>A0ABD3HVR3_9MARC</name>
<sequence>MDSPSREVLLEKEQQCEDELSSPPSSSSVMRTSNAKQERTSPATAPIGVVADPTSVVFEVELDPLAVVARLDLDDGVVVDEGSCLSDESGMTSGGAEVCLDLGFEFSASCDLGLRISDALVGRFWPEHLTEEMVFFFAFDLRVRVTYRLEILLQLLETFTFPGVLECGLSFFPFALSEMNVSGEELDNRHGAATFSVLPCGGGVLACIVCANAKILFSHLIVVFDPVKT</sequence>
<organism evidence="2 3">
    <name type="scientific">Riccia sorocarpa</name>
    <dbReference type="NCBI Taxonomy" id="122646"/>
    <lineage>
        <taxon>Eukaryota</taxon>
        <taxon>Viridiplantae</taxon>
        <taxon>Streptophyta</taxon>
        <taxon>Embryophyta</taxon>
        <taxon>Marchantiophyta</taxon>
        <taxon>Marchantiopsida</taxon>
        <taxon>Marchantiidae</taxon>
        <taxon>Marchantiales</taxon>
        <taxon>Ricciaceae</taxon>
        <taxon>Riccia</taxon>
    </lineage>
</organism>
<dbReference type="EMBL" id="JBJQOH010000003">
    <property type="protein sequence ID" value="KAL3693439.1"/>
    <property type="molecule type" value="Genomic_DNA"/>
</dbReference>
<reference evidence="2 3" key="1">
    <citation type="submission" date="2024-09" db="EMBL/GenBank/DDBJ databases">
        <title>Chromosome-scale assembly of Riccia sorocarpa.</title>
        <authorList>
            <person name="Paukszto L."/>
        </authorList>
    </citation>
    <scope>NUCLEOTIDE SEQUENCE [LARGE SCALE GENOMIC DNA]</scope>
    <source>
        <strain evidence="2">LP-2024</strain>
        <tissue evidence="2">Aerial parts of the thallus</tissue>
    </source>
</reference>
<keyword evidence="3" id="KW-1185">Reference proteome</keyword>
<feature type="region of interest" description="Disordered" evidence="1">
    <location>
        <begin position="1"/>
        <end position="46"/>
    </location>
</feature>
<evidence type="ECO:0000313" key="3">
    <source>
        <dbReference type="Proteomes" id="UP001633002"/>
    </source>
</evidence>
<feature type="compositionally biased region" description="Basic and acidic residues" evidence="1">
    <location>
        <begin position="1"/>
        <end position="15"/>
    </location>
</feature>
<dbReference type="AlphaFoldDB" id="A0ABD3HVR3"/>
<evidence type="ECO:0000313" key="2">
    <source>
        <dbReference type="EMBL" id="KAL3693439.1"/>
    </source>
</evidence>
<protein>
    <submittedName>
        <fullName evidence="2">Uncharacterized protein</fullName>
    </submittedName>
</protein>
<evidence type="ECO:0000256" key="1">
    <source>
        <dbReference type="SAM" id="MobiDB-lite"/>
    </source>
</evidence>
<accession>A0ABD3HVR3</accession>